<organism evidence="8 9">
    <name type="scientific">Linum tenue</name>
    <dbReference type="NCBI Taxonomy" id="586396"/>
    <lineage>
        <taxon>Eukaryota</taxon>
        <taxon>Viridiplantae</taxon>
        <taxon>Streptophyta</taxon>
        <taxon>Embryophyta</taxon>
        <taxon>Tracheophyta</taxon>
        <taxon>Spermatophyta</taxon>
        <taxon>Magnoliopsida</taxon>
        <taxon>eudicotyledons</taxon>
        <taxon>Gunneridae</taxon>
        <taxon>Pentapetalae</taxon>
        <taxon>rosids</taxon>
        <taxon>fabids</taxon>
        <taxon>Malpighiales</taxon>
        <taxon>Linaceae</taxon>
        <taxon>Linum</taxon>
    </lineage>
</organism>
<dbReference type="Pfam" id="PF02902">
    <property type="entry name" value="Peptidase_C48"/>
    <property type="match status" value="1"/>
</dbReference>
<dbReference type="PANTHER" id="PTHR12606:SF1">
    <property type="entry name" value="UBIQUITIN-LIKE-SPECIFIC PROTEASE 1A"/>
    <property type="match status" value="1"/>
</dbReference>
<feature type="compositionally biased region" description="Low complexity" evidence="6">
    <location>
        <begin position="18"/>
        <end position="32"/>
    </location>
</feature>
<evidence type="ECO:0000256" key="2">
    <source>
        <dbReference type="ARBA" id="ARBA00022670"/>
    </source>
</evidence>
<dbReference type="InterPro" id="IPR038765">
    <property type="entry name" value="Papain-like_cys_pep_sf"/>
</dbReference>
<sequence length="514" mass="59606">MPTMGYVSGGDRKRDLYSSFAPSFSPDSFPTSKRPRISPARHAPGRATVTFNSTVDKLFRYPERTTKLPREVHAPCRILKYGLGAPRGKSGGVGKVEMLSSVFDYARRAAVGALRFIGVDKELPKVDEQPVKPSNHVLLSDDSSMEEVQVTDDNDENGVRSMVLDEPVNEQENDDVRIVEERYVVTPERNLSVEKTREMVDSLALDRSGLSVEVYRKLLDGAQRRDPNVLQPQIEYYEKKRASLQVLRSMRKPLEKPVQETPREPFIPLTKEEETEVKRALLPNNRRKLLVAHTNSGIDITGEVLQCLSPGAWLNDEVINVYLELLKEREKREPPKFLKCHFCNTFFYKSSVFFCLWNVHHVQLLGGDKKVYDYRAVKRWTTERKLGYMLVDCEKIFIPIHREIHWCLAIINKRDRKFQYLDSLKGRDLHVLKNLARYYVDEVKDKSKVDIDLSEWEYEFPEDLPEQLNGYDCGMFMIKYADFYSRGLGLCFSQENMPYFRLRTAKEILRLKAD</sequence>
<accession>A0AAV0P878</accession>
<comment type="caution">
    <text evidence="8">The sequence shown here is derived from an EMBL/GenBank/DDBJ whole genome shotgun (WGS) entry which is preliminary data.</text>
</comment>
<feature type="domain" description="Ubiquitin-like protease family profile" evidence="7">
    <location>
        <begin position="298"/>
        <end position="484"/>
    </location>
</feature>
<keyword evidence="2" id="KW-0645">Protease</keyword>
<keyword evidence="4" id="KW-0378">Hydrolase</keyword>
<evidence type="ECO:0000259" key="7">
    <source>
        <dbReference type="PROSITE" id="PS50600"/>
    </source>
</evidence>
<feature type="region of interest" description="Disordered" evidence="6">
    <location>
        <begin position="18"/>
        <end position="43"/>
    </location>
</feature>
<dbReference type="GO" id="GO:0006508">
    <property type="term" value="P:proteolysis"/>
    <property type="evidence" value="ECO:0007669"/>
    <property type="project" value="UniProtKB-KW"/>
</dbReference>
<dbReference type="Gene3D" id="3.40.395.10">
    <property type="entry name" value="Adenoviral Proteinase, Chain A"/>
    <property type="match status" value="1"/>
</dbReference>
<dbReference type="GO" id="GO:0005634">
    <property type="term" value="C:nucleus"/>
    <property type="evidence" value="ECO:0007669"/>
    <property type="project" value="TreeGrafter"/>
</dbReference>
<keyword evidence="3" id="KW-0833">Ubl conjugation pathway</keyword>
<dbReference type="GO" id="GO:0016926">
    <property type="term" value="P:protein desumoylation"/>
    <property type="evidence" value="ECO:0007669"/>
    <property type="project" value="UniProtKB-ARBA"/>
</dbReference>
<evidence type="ECO:0000313" key="9">
    <source>
        <dbReference type="Proteomes" id="UP001154282"/>
    </source>
</evidence>
<reference evidence="8" key="1">
    <citation type="submission" date="2022-08" db="EMBL/GenBank/DDBJ databases">
        <authorList>
            <person name="Gutierrez-Valencia J."/>
        </authorList>
    </citation>
    <scope>NUCLEOTIDE SEQUENCE</scope>
</reference>
<dbReference type="Proteomes" id="UP001154282">
    <property type="component" value="Unassembled WGS sequence"/>
</dbReference>
<dbReference type="AlphaFoldDB" id="A0AAV0P878"/>
<dbReference type="PANTHER" id="PTHR12606">
    <property type="entry name" value="SENTRIN/SUMO-SPECIFIC PROTEASE"/>
    <property type="match status" value="1"/>
</dbReference>
<dbReference type="PROSITE" id="PS50600">
    <property type="entry name" value="ULP_PROTEASE"/>
    <property type="match status" value="1"/>
</dbReference>
<proteinExistence type="inferred from homology"/>
<keyword evidence="9" id="KW-1185">Reference proteome</keyword>
<name>A0AAV0P878_9ROSI</name>
<gene>
    <name evidence="8" type="ORF">LITE_LOCUS37162</name>
</gene>
<evidence type="ECO:0000256" key="4">
    <source>
        <dbReference type="ARBA" id="ARBA00022801"/>
    </source>
</evidence>
<comment type="similarity">
    <text evidence="1">Belongs to the peptidase C48 family.</text>
</comment>
<evidence type="ECO:0000256" key="5">
    <source>
        <dbReference type="ARBA" id="ARBA00022807"/>
    </source>
</evidence>
<dbReference type="EMBL" id="CAMGYJ010000008">
    <property type="protein sequence ID" value="CAI0466744.1"/>
    <property type="molecule type" value="Genomic_DNA"/>
</dbReference>
<evidence type="ECO:0000256" key="3">
    <source>
        <dbReference type="ARBA" id="ARBA00022786"/>
    </source>
</evidence>
<dbReference type="GO" id="GO:0016929">
    <property type="term" value="F:deSUMOylase activity"/>
    <property type="evidence" value="ECO:0007669"/>
    <property type="project" value="TreeGrafter"/>
</dbReference>
<dbReference type="InterPro" id="IPR003653">
    <property type="entry name" value="Peptidase_C48_C"/>
</dbReference>
<dbReference type="SUPFAM" id="SSF54001">
    <property type="entry name" value="Cysteine proteinases"/>
    <property type="match status" value="1"/>
</dbReference>
<dbReference type="FunFam" id="3.40.395.10:FF:000005">
    <property type="entry name" value="Ubiquitin-like-specific protease ESD4"/>
    <property type="match status" value="1"/>
</dbReference>
<keyword evidence="5" id="KW-0788">Thiol protease</keyword>
<evidence type="ECO:0000256" key="6">
    <source>
        <dbReference type="SAM" id="MobiDB-lite"/>
    </source>
</evidence>
<evidence type="ECO:0000256" key="1">
    <source>
        <dbReference type="ARBA" id="ARBA00005234"/>
    </source>
</evidence>
<protein>
    <recommendedName>
        <fullName evidence="7">Ubiquitin-like protease family profile domain-containing protein</fullName>
    </recommendedName>
</protein>
<evidence type="ECO:0000313" key="8">
    <source>
        <dbReference type="EMBL" id="CAI0466744.1"/>
    </source>
</evidence>